<keyword evidence="1" id="KW-0812">Transmembrane</keyword>
<dbReference type="AlphaFoldDB" id="A0A5D4M9D1"/>
<evidence type="ECO:0000313" key="2">
    <source>
        <dbReference type="EMBL" id="TYR98047.1"/>
    </source>
</evidence>
<accession>A0A5D4M9D1</accession>
<sequence>MLPLQNGTGGGRETMDKFIENRWFMRIVGLLLAFVLYVSVNFDEMAVQRNESSNPQQGVETIENVPVEIFYDSENLFVSGVPETVSIEVDGPKNLVTSAKTLRDFHVYADLNELGIGDHQVQLKIEGISDKLQVNLDPPFVNVSIQEKVTEEFSVDPEFNEALLAEGYQSESVTVEPRNVEITGAKDIIEQIAYVVATPDVNSGIDQSITREARVQVLDRDYNKLDVAIEPETVDVTIEVINPNKDVSVAVNQTGELPDGLELEAVTVNPKEVTVFGRDALLRSINELQAEVDLSEITEDTTIEVPLVLPEGVNKTTPEQVEVKIDIKEIEKKTVMGNTITLEGAEEDLEYEFVTPESGTVDISVSGFQDQLDTVDSQSFSLFANVTGLAPGEHEIEVKAEGPEDIEWELTNNTVTIQIQEKIPA</sequence>
<evidence type="ECO:0000256" key="1">
    <source>
        <dbReference type="SAM" id="Phobius"/>
    </source>
</evidence>
<dbReference type="PANTHER" id="PTHR37804">
    <property type="entry name" value="CDAA REGULATORY PROTEIN CDAR"/>
    <property type="match status" value="1"/>
</dbReference>
<dbReference type="Gene3D" id="2.170.120.40">
    <property type="entry name" value="YbbR-like domain"/>
    <property type="match status" value="2"/>
</dbReference>
<name>A0A5D4M9D1_9BACI</name>
<dbReference type="EMBL" id="VTEG01000014">
    <property type="protein sequence ID" value="TYR98047.1"/>
    <property type="molecule type" value="Genomic_DNA"/>
</dbReference>
<organism evidence="2 3">
    <name type="scientific">Rossellomorea vietnamensis</name>
    <dbReference type="NCBI Taxonomy" id="218284"/>
    <lineage>
        <taxon>Bacteria</taxon>
        <taxon>Bacillati</taxon>
        <taxon>Bacillota</taxon>
        <taxon>Bacilli</taxon>
        <taxon>Bacillales</taxon>
        <taxon>Bacillaceae</taxon>
        <taxon>Rossellomorea</taxon>
    </lineage>
</organism>
<dbReference type="Gene3D" id="2.170.120.30">
    <property type="match status" value="2"/>
</dbReference>
<proteinExistence type="predicted"/>
<keyword evidence="1" id="KW-0472">Membrane</keyword>
<keyword evidence="1" id="KW-1133">Transmembrane helix</keyword>
<feature type="transmembrane region" description="Helical" evidence="1">
    <location>
        <begin position="23"/>
        <end position="40"/>
    </location>
</feature>
<comment type="caution">
    <text evidence="2">The sequence shown here is derived from an EMBL/GenBank/DDBJ whole genome shotgun (WGS) entry which is preliminary data.</text>
</comment>
<evidence type="ECO:0000313" key="3">
    <source>
        <dbReference type="Proteomes" id="UP000325182"/>
    </source>
</evidence>
<dbReference type="Pfam" id="PF07949">
    <property type="entry name" value="YbbR"/>
    <property type="match status" value="3"/>
</dbReference>
<dbReference type="Proteomes" id="UP000325182">
    <property type="component" value="Unassembled WGS sequence"/>
</dbReference>
<protein>
    <submittedName>
        <fullName evidence="2">YbbR-like domain-containing protein</fullName>
    </submittedName>
</protein>
<dbReference type="PANTHER" id="PTHR37804:SF1">
    <property type="entry name" value="CDAA REGULATORY PROTEIN CDAR"/>
    <property type="match status" value="1"/>
</dbReference>
<dbReference type="InterPro" id="IPR053154">
    <property type="entry name" value="c-di-AMP_regulator"/>
</dbReference>
<gene>
    <name evidence="2" type="ORF">FZC84_16840</name>
</gene>
<dbReference type="InterPro" id="IPR012505">
    <property type="entry name" value="YbbR"/>
</dbReference>
<reference evidence="2 3" key="1">
    <citation type="submission" date="2019-08" db="EMBL/GenBank/DDBJ databases">
        <title>Bacillus genomes from the desert of Cuatro Cienegas, Coahuila.</title>
        <authorList>
            <person name="Olmedo-Alvarez G."/>
        </authorList>
    </citation>
    <scope>NUCLEOTIDE SEQUENCE [LARGE SCALE GENOMIC DNA]</scope>
    <source>
        <strain evidence="2 3">CH128b_4D</strain>
    </source>
</reference>